<dbReference type="EMBL" id="CP002745">
    <property type="protein sequence ID" value="AEK62353.1"/>
    <property type="molecule type" value="Genomic_DNA"/>
</dbReference>
<evidence type="ECO:0000313" key="3">
    <source>
        <dbReference type="Proteomes" id="UP000008392"/>
    </source>
</evidence>
<protein>
    <submittedName>
        <fullName evidence="2">Uncharacterized protein</fullName>
    </submittedName>
</protein>
<accession>G0A991</accession>
<feature type="region of interest" description="Disordered" evidence="1">
    <location>
        <begin position="50"/>
        <end position="95"/>
    </location>
</feature>
<feature type="compositionally biased region" description="Low complexity" evidence="1">
    <location>
        <begin position="50"/>
        <end position="61"/>
    </location>
</feature>
<dbReference type="Proteomes" id="UP000008392">
    <property type="component" value="Chromosome"/>
</dbReference>
<name>G0A991_COLFT</name>
<gene>
    <name evidence="2" type="ordered locus">CFU_2526</name>
</gene>
<reference evidence="2 3" key="2">
    <citation type="journal article" date="2006" name="J. Microbiol. Methods">
        <title>Genomic flank-sequencing of plasposon insertion sites for rapid identification of functional genes.</title>
        <authorList>
            <person name="Leveau J.H."/>
            <person name="Gerards S."/>
            <person name="Fritsche K."/>
            <person name="Zondag G."/>
            <person name="van Veen J.A."/>
        </authorList>
    </citation>
    <scope>NUCLEOTIDE SEQUENCE [LARGE SCALE GENOMIC DNA]</scope>
    <source>
        <strain evidence="2 3">Ter331</strain>
    </source>
</reference>
<feature type="compositionally biased region" description="Basic and acidic residues" evidence="1">
    <location>
        <begin position="62"/>
        <end position="74"/>
    </location>
</feature>
<reference evidence="2 3" key="4">
    <citation type="journal article" date="2010" name="Environ. Microbiol.">
        <title>The bacterial genus Collimonas: mycophagy, weathering and other adaptive solutions to life in oligotrophic soil environments.</title>
        <authorList>
            <person name="Leveau J.H."/>
            <person name="Uroz S."/>
            <person name="de Boer W."/>
        </authorList>
    </citation>
    <scope>NUCLEOTIDE SEQUENCE [LARGE SCALE GENOMIC DNA]</scope>
    <source>
        <strain evidence="2 3">Ter331</strain>
    </source>
</reference>
<dbReference type="HOGENOM" id="CLU_184308_0_0_4"/>
<reference evidence="2 3" key="3">
    <citation type="journal article" date="2008" name="FEMS Microbiol. Ecol.">
        <title>Identification and characterization of genes underlying chitinolysis in Collimonas fungivorans Ter331.</title>
        <authorList>
            <person name="Fritsche K."/>
            <person name="de Boer W."/>
            <person name="Gerards S."/>
            <person name="van den Berg M."/>
            <person name="van Veen J.A."/>
            <person name="Leveau J.H."/>
        </authorList>
    </citation>
    <scope>NUCLEOTIDE SEQUENCE [LARGE SCALE GENOMIC DNA]</scope>
    <source>
        <strain evidence="2 3">Ter331</strain>
    </source>
</reference>
<dbReference type="AlphaFoldDB" id="G0A991"/>
<reference evidence="2 3" key="5">
    <citation type="journal article" date="2011" name="ISME J.">
        <title>Dual transcriptional profiling of a bacterial/fungal confrontation: Collimonas fungivorans versus Aspergillus niger.</title>
        <authorList>
            <person name="Mela F."/>
            <person name="Fritsche K."/>
            <person name="de Boer W."/>
            <person name="van Veen J.A."/>
            <person name="de Graaff L.H."/>
            <person name="van den Berg M."/>
            <person name="Leveau J.H."/>
        </authorList>
    </citation>
    <scope>NUCLEOTIDE SEQUENCE [LARGE SCALE GENOMIC DNA]</scope>
    <source>
        <strain evidence="2 3">Ter331</strain>
    </source>
</reference>
<evidence type="ECO:0000313" key="2">
    <source>
        <dbReference type="EMBL" id="AEK62353.1"/>
    </source>
</evidence>
<dbReference type="STRING" id="1005048.CFU_2526"/>
<keyword evidence="3" id="KW-1185">Reference proteome</keyword>
<proteinExistence type="predicted"/>
<reference evidence="2 3" key="1">
    <citation type="journal article" date="2004" name="Environ. Microbiol.">
        <title>Phylogeny-function analysis of (meta)genomic libraries: screening for expression of ribosomal RNA genes by large-insert library fluorescent in situ hybridization (LIL-FISH).</title>
        <authorList>
            <person name="Leveau J.H."/>
            <person name="Gerards S."/>
            <person name="de Boer W."/>
            <person name="van Veen J.A."/>
        </authorList>
    </citation>
    <scope>NUCLEOTIDE SEQUENCE [LARGE SCALE GENOMIC DNA]</scope>
    <source>
        <strain evidence="2 3">Ter331</strain>
    </source>
</reference>
<sequence>MVQRCGSSGSANGGVVESFLNFPEVEMNAKQLFAVLTLITASGVALAQAPVADKPAAPAKVEATKEAGKPDAGKSKSGKHDHKQDGPKKSIYSGA</sequence>
<reference evidence="3" key="6">
    <citation type="submission" date="2011-05" db="EMBL/GenBank/DDBJ databases">
        <title>Complete sequence of Collimonas fungivorans Ter331.</title>
        <authorList>
            <person name="Leveau J.H."/>
        </authorList>
    </citation>
    <scope>NUCLEOTIDE SEQUENCE [LARGE SCALE GENOMIC DNA]</scope>
    <source>
        <strain evidence="3">Ter331</strain>
    </source>
</reference>
<dbReference type="KEGG" id="cfu:CFU_2526"/>
<evidence type="ECO:0000256" key="1">
    <source>
        <dbReference type="SAM" id="MobiDB-lite"/>
    </source>
</evidence>
<organism evidence="2 3">
    <name type="scientific">Collimonas fungivorans (strain Ter331)</name>
    <dbReference type="NCBI Taxonomy" id="1005048"/>
    <lineage>
        <taxon>Bacteria</taxon>
        <taxon>Pseudomonadati</taxon>
        <taxon>Pseudomonadota</taxon>
        <taxon>Betaproteobacteria</taxon>
        <taxon>Burkholderiales</taxon>
        <taxon>Oxalobacteraceae</taxon>
        <taxon>Collimonas</taxon>
    </lineage>
</organism>